<dbReference type="Proteomes" id="UP001157418">
    <property type="component" value="Unassembled WGS sequence"/>
</dbReference>
<comment type="caution">
    <text evidence="1">The sequence shown here is derived from an EMBL/GenBank/DDBJ whole genome shotgun (WGS) entry which is preliminary data.</text>
</comment>
<evidence type="ECO:0000313" key="2">
    <source>
        <dbReference type="Proteomes" id="UP001157418"/>
    </source>
</evidence>
<dbReference type="EMBL" id="CAKMRJ010001112">
    <property type="protein sequence ID" value="CAH1422511.1"/>
    <property type="molecule type" value="Genomic_DNA"/>
</dbReference>
<accession>A0AAU9M607</accession>
<evidence type="ECO:0000313" key="1">
    <source>
        <dbReference type="EMBL" id="CAH1422511.1"/>
    </source>
</evidence>
<name>A0AAU9M607_9ASTR</name>
<protein>
    <submittedName>
        <fullName evidence="1">Uncharacterized protein</fullName>
    </submittedName>
</protein>
<proteinExistence type="predicted"/>
<sequence length="91" mass="10262">MFLVAYAKRKDHNKATCSQVTGDALEMTGQDEQVVGVNGRREGVRFNARVRQVHHVRPPNKRKKLERIIKMKLAKKMGDEGSSPATAMELD</sequence>
<dbReference type="AlphaFoldDB" id="A0AAU9M607"/>
<gene>
    <name evidence="1" type="ORF">LVIROSA_LOCUS9837</name>
</gene>
<keyword evidence="2" id="KW-1185">Reference proteome</keyword>
<organism evidence="1 2">
    <name type="scientific">Lactuca virosa</name>
    <dbReference type="NCBI Taxonomy" id="75947"/>
    <lineage>
        <taxon>Eukaryota</taxon>
        <taxon>Viridiplantae</taxon>
        <taxon>Streptophyta</taxon>
        <taxon>Embryophyta</taxon>
        <taxon>Tracheophyta</taxon>
        <taxon>Spermatophyta</taxon>
        <taxon>Magnoliopsida</taxon>
        <taxon>eudicotyledons</taxon>
        <taxon>Gunneridae</taxon>
        <taxon>Pentapetalae</taxon>
        <taxon>asterids</taxon>
        <taxon>campanulids</taxon>
        <taxon>Asterales</taxon>
        <taxon>Asteraceae</taxon>
        <taxon>Cichorioideae</taxon>
        <taxon>Cichorieae</taxon>
        <taxon>Lactucinae</taxon>
        <taxon>Lactuca</taxon>
    </lineage>
</organism>
<reference evidence="1 2" key="1">
    <citation type="submission" date="2022-01" db="EMBL/GenBank/DDBJ databases">
        <authorList>
            <person name="Xiong W."/>
            <person name="Schranz E."/>
        </authorList>
    </citation>
    <scope>NUCLEOTIDE SEQUENCE [LARGE SCALE GENOMIC DNA]</scope>
</reference>